<sequence>MGTGESCAVQNRLRAPDTSAYQGYSKAASLPRGALVCLHAPGSLGERSICCRRCCRQTGPRPLSFIPGTGMVLILGWGGGSVSGFLVPGSEHGRPELTGIQRPGRVFSP</sequence>
<accession>A0AAV7NWR9</accession>
<reference evidence="1" key="1">
    <citation type="journal article" date="2022" name="bioRxiv">
        <title>Sequencing and chromosome-scale assembly of the giantPleurodeles waltlgenome.</title>
        <authorList>
            <person name="Brown T."/>
            <person name="Elewa A."/>
            <person name="Iarovenko S."/>
            <person name="Subramanian E."/>
            <person name="Araus A.J."/>
            <person name="Petzold A."/>
            <person name="Susuki M."/>
            <person name="Suzuki K.-i.T."/>
            <person name="Hayashi T."/>
            <person name="Toyoda A."/>
            <person name="Oliveira C."/>
            <person name="Osipova E."/>
            <person name="Leigh N.D."/>
            <person name="Simon A."/>
            <person name="Yun M.H."/>
        </authorList>
    </citation>
    <scope>NUCLEOTIDE SEQUENCE</scope>
    <source>
        <strain evidence="1">20211129_DDA</strain>
        <tissue evidence="1">Liver</tissue>
    </source>
</reference>
<keyword evidence="2" id="KW-1185">Reference proteome</keyword>
<name>A0AAV7NWR9_PLEWA</name>
<dbReference type="AlphaFoldDB" id="A0AAV7NWR9"/>
<evidence type="ECO:0000313" key="1">
    <source>
        <dbReference type="EMBL" id="KAJ1119891.1"/>
    </source>
</evidence>
<protein>
    <submittedName>
        <fullName evidence="1">Uncharacterized protein</fullName>
    </submittedName>
</protein>
<gene>
    <name evidence="1" type="ORF">NDU88_008075</name>
</gene>
<dbReference type="Proteomes" id="UP001066276">
    <property type="component" value="Chromosome 8"/>
</dbReference>
<proteinExistence type="predicted"/>
<dbReference type="EMBL" id="JANPWB010000012">
    <property type="protein sequence ID" value="KAJ1119891.1"/>
    <property type="molecule type" value="Genomic_DNA"/>
</dbReference>
<comment type="caution">
    <text evidence="1">The sequence shown here is derived from an EMBL/GenBank/DDBJ whole genome shotgun (WGS) entry which is preliminary data.</text>
</comment>
<organism evidence="1 2">
    <name type="scientific">Pleurodeles waltl</name>
    <name type="common">Iberian ribbed newt</name>
    <dbReference type="NCBI Taxonomy" id="8319"/>
    <lineage>
        <taxon>Eukaryota</taxon>
        <taxon>Metazoa</taxon>
        <taxon>Chordata</taxon>
        <taxon>Craniata</taxon>
        <taxon>Vertebrata</taxon>
        <taxon>Euteleostomi</taxon>
        <taxon>Amphibia</taxon>
        <taxon>Batrachia</taxon>
        <taxon>Caudata</taxon>
        <taxon>Salamandroidea</taxon>
        <taxon>Salamandridae</taxon>
        <taxon>Pleurodelinae</taxon>
        <taxon>Pleurodeles</taxon>
    </lineage>
</organism>
<evidence type="ECO:0000313" key="2">
    <source>
        <dbReference type="Proteomes" id="UP001066276"/>
    </source>
</evidence>